<proteinExistence type="predicted"/>
<evidence type="ECO:0000256" key="1">
    <source>
        <dbReference type="SAM" id="MobiDB-lite"/>
    </source>
</evidence>
<evidence type="ECO:0000313" key="3">
    <source>
        <dbReference type="Proteomes" id="UP000824120"/>
    </source>
</evidence>
<keyword evidence="3" id="KW-1185">Reference proteome</keyword>
<comment type="caution">
    <text evidence="2">The sequence shown here is derived from an EMBL/GenBank/DDBJ whole genome shotgun (WGS) entry which is preliminary data.</text>
</comment>
<feature type="compositionally biased region" description="Pro residues" evidence="1">
    <location>
        <begin position="35"/>
        <end position="46"/>
    </location>
</feature>
<dbReference type="AlphaFoldDB" id="A0A9J5Z879"/>
<accession>A0A9J5Z879</accession>
<feature type="region of interest" description="Disordered" evidence="1">
    <location>
        <begin position="28"/>
        <end position="71"/>
    </location>
</feature>
<dbReference type="EMBL" id="JACXVP010000005">
    <property type="protein sequence ID" value="KAG5607174.1"/>
    <property type="molecule type" value="Genomic_DNA"/>
</dbReference>
<name>A0A9J5Z879_SOLCO</name>
<protein>
    <submittedName>
        <fullName evidence="2">Uncharacterized protein</fullName>
    </submittedName>
</protein>
<reference evidence="2 3" key="1">
    <citation type="submission" date="2020-09" db="EMBL/GenBank/DDBJ databases">
        <title>De no assembly of potato wild relative species, Solanum commersonii.</title>
        <authorList>
            <person name="Cho K."/>
        </authorList>
    </citation>
    <scope>NUCLEOTIDE SEQUENCE [LARGE SCALE GENOMIC DNA]</scope>
    <source>
        <strain evidence="2">LZ3.2</strain>
        <tissue evidence="2">Leaf</tissue>
    </source>
</reference>
<gene>
    <name evidence="2" type="ORF">H5410_028666</name>
</gene>
<sequence>MTSFFDQSKAGHRIGLYRYRFDTIPGSAKAEKPAAPCPLPPAPAPAPADLSHPQSPVPSPQSPLANGKLSS</sequence>
<organism evidence="2 3">
    <name type="scientific">Solanum commersonii</name>
    <name type="common">Commerson's wild potato</name>
    <name type="synonym">Commerson's nightshade</name>
    <dbReference type="NCBI Taxonomy" id="4109"/>
    <lineage>
        <taxon>Eukaryota</taxon>
        <taxon>Viridiplantae</taxon>
        <taxon>Streptophyta</taxon>
        <taxon>Embryophyta</taxon>
        <taxon>Tracheophyta</taxon>
        <taxon>Spermatophyta</taxon>
        <taxon>Magnoliopsida</taxon>
        <taxon>eudicotyledons</taxon>
        <taxon>Gunneridae</taxon>
        <taxon>Pentapetalae</taxon>
        <taxon>asterids</taxon>
        <taxon>lamiids</taxon>
        <taxon>Solanales</taxon>
        <taxon>Solanaceae</taxon>
        <taxon>Solanoideae</taxon>
        <taxon>Solaneae</taxon>
        <taxon>Solanum</taxon>
    </lineage>
</organism>
<dbReference type="Proteomes" id="UP000824120">
    <property type="component" value="Chromosome 5"/>
</dbReference>
<evidence type="ECO:0000313" key="2">
    <source>
        <dbReference type="EMBL" id="KAG5607174.1"/>
    </source>
</evidence>